<evidence type="ECO:0000256" key="2">
    <source>
        <dbReference type="ARBA" id="ARBA00023015"/>
    </source>
</evidence>
<comment type="similarity">
    <text evidence="1">Belongs to the short-chain fatty acyl-CoA assimilation regulator (ScfR) family.</text>
</comment>
<keyword evidence="4" id="KW-0804">Transcription</keyword>
<dbReference type="EMBL" id="BJMV01000009">
    <property type="protein sequence ID" value="GEB86085.1"/>
    <property type="molecule type" value="Genomic_DNA"/>
</dbReference>
<evidence type="ECO:0000313" key="7">
    <source>
        <dbReference type="Proteomes" id="UP000317730"/>
    </source>
</evidence>
<dbReference type="Pfam" id="PF01381">
    <property type="entry name" value="HTH_3"/>
    <property type="match status" value="1"/>
</dbReference>
<evidence type="ECO:0000256" key="3">
    <source>
        <dbReference type="ARBA" id="ARBA00023125"/>
    </source>
</evidence>
<dbReference type="RefSeq" id="WP_141376873.1">
    <property type="nucleotide sequence ID" value="NZ_BAPL01000032.1"/>
</dbReference>
<dbReference type="InterPro" id="IPR010982">
    <property type="entry name" value="Lambda_DNA-bd_dom_sf"/>
</dbReference>
<dbReference type="Proteomes" id="UP000317730">
    <property type="component" value="Unassembled WGS sequence"/>
</dbReference>
<evidence type="ECO:0000256" key="1">
    <source>
        <dbReference type="ARBA" id="ARBA00007227"/>
    </source>
</evidence>
<dbReference type="CDD" id="cd00093">
    <property type="entry name" value="HTH_XRE"/>
    <property type="match status" value="1"/>
</dbReference>
<dbReference type="AlphaFoldDB" id="A0A4Y3TZG2"/>
<dbReference type="InterPro" id="IPR018653">
    <property type="entry name" value="ScfR_C"/>
</dbReference>
<dbReference type="SUPFAM" id="SSF47413">
    <property type="entry name" value="lambda repressor-like DNA-binding domains"/>
    <property type="match status" value="1"/>
</dbReference>
<dbReference type="GO" id="GO:0003700">
    <property type="term" value="F:DNA-binding transcription factor activity"/>
    <property type="evidence" value="ECO:0007669"/>
    <property type="project" value="TreeGrafter"/>
</dbReference>
<dbReference type="PANTHER" id="PTHR46797">
    <property type="entry name" value="HTH-TYPE TRANSCRIPTIONAL REGULATOR"/>
    <property type="match status" value="1"/>
</dbReference>
<dbReference type="GO" id="GO:0003677">
    <property type="term" value="F:DNA binding"/>
    <property type="evidence" value="ECO:0007669"/>
    <property type="project" value="UniProtKB-KW"/>
</dbReference>
<dbReference type="Pfam" id="PF06114">
    <property type="entry name" value="Peptidase_M78"/>
    <property type="match status" value="1"/>
</dbReference>
<reference evidence="6 7" key="1">
    <citation type="submission" date="2019-06" db="EMBL/GenBank/DDBJ databases">
        <title>Whole genome shotgun sequence of Acetobacter peroxydans NBRC 13755.</title>
        <authorList>
            <person name="Hosoyama A."/>
            <person name="Uohara A."/>
            <person name="Ohji S."/>
            <person name="Ichikawa N."/>
        </authorList>
    </citation>
    <scope>NUCLEOTIDE SEQUENCE [LARGE SCALE GENOMIC DNA]</scope>
    <source>
        <strain evidence="6 7">NBRC 13755</strain>
    </source>
</reference>
<dbReference type="PIRSF" id="PIRSF019251">
    <property type="entry name" value="Rv0465c"/>
    <property type="match status" value="1"/>
</dbReference>
<dbReference type="GO" id="GO:0005829">
    <property type="term" value="C:cytosol"/>
    <property type="evidence" value="ECO:0007669"/>
    <property type="project" value="TreeGrafter"/>
</dbReference>
<dbReference type="SMART" id="SM00530">
    <property type="entry name" value="HTH_XRE"/>
    <property type="match status" value="1"/>
</dbReference>
<dbReference type="Pfam" id="PF09856">
    <property type="entry name" value="ScfRs"/>
    <property type="match status" value="1"/>
</dbReference>
<dbReference type="InterPro" id="IPR026281">
    <property type="entry name" value="HTH_RamB"/>
</dbReference>
<dbReference type="PANTHER" id="PTHR46797:SF23">
    <property type="entry name" value="HTH-TYPE TRANSCRIPTIONAL REGULATOR SUTR"/>
    <property type="match status" value="1"/>
</dbReference>
<dbReference type="InterPro" id="IPR010359">
    <property type="entry name" value="IrrE_HExxH"/>
</dbReference>
<proteinExistence type="inferred from homology"/>
<keyword evidence="3" id="KW-0238">DNA-binding</keyword>
<dbReference type="InterPro" id="IPR050807">
    <property type="entry name" value="TransReg_Diox_bact_type"/>
</dbReference>
<gene>
    <name evidence="6" type="ORF">APE01nite_18820</name>
</gene>
<dbReference type="OrthoDB" id="1123084at2"/>
<dbReference type="Gene3D" id="1.10.260.40">
    <property type="entry name" value="lambda repressor-like DNA-binding domains"/>
    <property type="match status" value="1"/>
</dbReference>
<evidence type="ECO:0000259" key="5">
    <source>
        <dbReference type="PROSITE" id="PS50943"/>
    </source>
</evidence>
<organism evidence="6 7">
    <name type="scientific">Acetobacter peroxydans</name>
    <dbReference type="NCBI Taxonomy" id="104098"/>
    <lineage>
        <taxon>Bacteria</taxon>
        <taxon>Pseudomonadati</taxon>
        <taxon>Pseudomonadota</taxon>
        <taxon>Alphaproteobacteria</taxon>
        <taxon>Acetobacterales</taxon>
        <taxon>Acetobacteraceae</taxon>
        <taxon>Acetobacter</taxon>
    </lineage>
</organism>
<name>A0A4Y3TZG2_9PROT</name>
<keyword evidence="7" id="KW-1185">Reference proteome</keyword>
<evidence type="ECO:0000256" key="4">
    <source>
        <dbReference type="ARBA" id="ARBA00023163"/>
    </source>
</evidence>
<accession>A0A4Y3TZG2</accession>
<sequence>MTGTHIGRIIRRLRHERNLTQQALAGRLGISTSYLNLIEHDQRAVTAPLLIKLTRILDVSIETLSGIEEHRLEAQLLEALADPTLGGQSDIPAHELAVLATQPTTARAILSLYKTARAARRTPQDAQEHTPPIILPQDELRQLYETRNNYFEELESFAESIRHQLARDKGLPEGETLPPYEINRAVASRLRHHHGIVVHVGHLDGKLKHYDPSARILIISEQMPRESRGFLLCSHLMLLEANAVMAPIIHGHGPISKETDTFMRLGLANYAAAALLMPYMAFVQKARTLRYDIENLSAHFGVSFHQAAHRLTSLQKPGERGIPFFFVRVDPAGNIIKSFSACGFPILQQGNPCPRWNACTAFQTPGRFHVDIVKFTNGKTFLTFARTITGARLDHHQAPPISTIAMGCSIDRAGEIIYADRLNLQAQPSPIGLTCHLCDWTDCRSRAFPYGEKNHPMPYELITDQRSGSGNGEVFI</sequence>
<protein>
    <submittedName>
        <fullName evidence="6">Transcriptional regulator</fullName>
    </submittedName>
</protein>
<dbReference type="InterPro" id="IPR001387">
    <property type="entry name" value="Cro/C1-type_HTH"/>
</dbReference>
<dbReference type="PROSITE" id="PS50943">
    <property type="entry name" value="HTH_CROC1"/>
    <property type="match status" value="1"/>
</dbReference>
<feature type="domain" description="HTH cro/C1-type" evidence="5">
    <location>
        <begin position="10"/>
        <end position="64"/>
    </location>
</feature>
<keyword evidence="2" id="KW-0805">Transcription regulation</keyword>
<comment type="caution">
    <text evidence="6">The sequence shown here is derived from an EMBL/GenBank/DDBJ whole genome shotgun (WGS) entry which is preliminary data.</text>
</comment>
<evidence type="ECO:0000313" key="6">
    <source>
        <dbReference type="EMBL" id="GEB86085.1"/>
    </source>
</evidence>